<dbReference type="InterPro" id="IPR002725">
    <property type="entry name" value="YgjP-like_metallopeptidase"/>
</dbReference>
<dbReference type="AlphaFoldDB" id="A0A5C1E6I6"/>
<dbReference type="Pfam" id="PF01863">
    <property type="entry name" value="YgjP-like"/>
    <property type="match status" value="1"/>
</dbReference>
<evidence type="ECO:0000313" key="3">
    <source>
        <dbReference type="EMBL" id="QEL63898.1"/>
    </source>
</evidence>
<accession>A0A5C1E6I6</accession>
<organism evidence="3 4">
    <name type="scientific">Oryzomicrobium terrae</name>
    <dbReference type="NCBI Taxonomy" id="1735038"/>
    <lineage>
        <taxon>Bacteria</taxon>
        <taxon>Pseudomonadati</taxon>
        <taxon>Pseudomonadota</taxon>
        <taxon>Betaproteobacteria</taxon>
        <taxon>Rhodocyclales</taxon>
        <taxon>Rhodocyclaceae</taxon>
        <taxon>Oryzomicrobium</taxon>
    </lineage>
</organism>
<dbReference type="Proteomes" id="UP000323671">
    <property type="component" value="Chromosome"/>
</dbReference>
<evidence type="ECO:0000313" key="4">
    <source>
        <dbReference type="Proteomes" id="UP000323671"/>
    </source>
</evidence>
<dbReference type="KEGG" id="otr:OTERR_04220"/>
<keyword evidence="4" id="KW-1185">Reference proteome</keyword>
<name>A0A5C1E6I6_9RHOO</name>
<protein>
    <recommendedName>
        <fullName evidence="2">YgjP-like metallopeptidase domain-containing protein</fullName>
    </recommendedName>
</protein>
<evidence type="ECO:0000259" key="2">
    <source>
        <dbReference type="Pfam" id="PF01863"/>
    </source>
</evidence>
<dbReference type="Gene3D" id="3.30.2010.10">
    <property type="entry name" value="Metalloproteases ('zincins'), catalytic domain"/>
    <property type="match status" value="1"/>
</dbReference>
<dbReference type="CDD" id="cd07344">
    <property type="entry name" value="M48_yhfN_like"/>
    <property type="match status" value="1"/>
</dbReference>
<feature type="domain" description="YgjP-like metallopeptidase" evidence="2">
    <location>
        <begin position="51"/>
        <end position="267"/>
    </location>
</feature>
<sequence>MTHARRSPPSRSPQLALSLPGESLPRPGADSRTIALADRIVPYQLRRGRRRTIGLTIDHRGLTVGAPPRSSIADIEATLRHHSEWVLTKLDEWRNRRRPEPLRVADGAILPLLGGNLTLRLATGTRRARAVWHADCAHPQLTLFAVPGRDPETLLTRALQARAREVFAERLAHFLPRLGIAPPSLALSSARTRWGSCSRNPAAAATEAGAYAIRLNWRLIFMPLAIIDYVVAHELAHTREMNHSPRFWAVVETLYPDWRHAREELRRLSATLPTW</sequence>
<dbReference type="EMBL" id="CP022579">
    <property type="protein sequence ID" value="QEL63898.1"/>
    <property type="molecule type" value="Genomic_DNA"/>
</dbReference>
<dbReference type="PANTHER" id="PTHR30399">
    <property type="entry name" value="UNCHARACTERIZED PROTEIN YGJP"/>
    <property type="match status" value="1"/>
</dbReference>
<dbReference type="InterPro" id="IPR053136">
    <property type="entry name" value="UTP_pyrophosphatase-like"/>
</dbReference>
<feature type="region of interest" description="Disordered" evidence="1">
    <location>
        <begin position="1"/>
        <end position="29"/>
    </location>
</feature>
<dbReference type="RefSeq" id="WP_082397193.1">
    <property type="nucleotide sequence ID" value="NZ_CP022579.1"/>
</dbReference>
<evidence type="ECO:0000256" key="1">
    <source>
        <dbReference type="SAM" id="MobiDB-lite"/>
    </source>
</evidence>
<reference evidence="3 4" key="1">
    <citation type="submission" date="2017-07" db="EMBL/GenBank/DDBJ databases">
        <title>Complete genome sequence of Oryzomicrobium terrae TPP412.</title>
        <authorList>
            <person name="Chiu L.-W."/>
            <person name="Lo K.-J."/>
            <person name="Tsai Y.-M."/>
            <person name="Lin S.-S."/>
            <person name="Kuo C.-H."/>
            <person name="Liu C.-T."/>
        </authorList>
    </citation>
    <scope>NUCLEOTIDE SEQUENCE [LARGE SCALE GENOMIC DNA]</scope>
    <source>
        <strain evidence="3 4">TPP412</strain>
    </source>
</reference>
<proteinExistence type="predicted"/>
<dbReference type="PANTHER" id="PTHR30399:SF1">
    <property type="entry name" value="UTP PYROPHOSPHATASE"/>
    <property type="match status" value="1"/>
</dbReference>
<gene>
    <name evidence="3" type="ORF">OTERR_04220</name>
</gene>